<evidence type="ECO:0000256" key="2">
    <source>
        <dbReference type="ARBA" id="ARBA00005810"/>
    </source>
</evidence>
<dbReference type="GO" id="GO:0016301">
    <property type="term" value="F:kinase activity"/>
    <property type="evidence" value="ECO:0007669"/>
    <property type="project" value="UniProtKB-KW"/>
</dbReference>
<organism evidence="15 16">
    <name type="scientific">Psychroflexus halocasei</name>
    <dbReference type="NCBI Taxonomy" id="908615"/>
    <lineage>
        <taxon>Bacteria</taxon>
        <taxon>Pseudomonadati</taxon>
        <taxon>Bacteroidota</taxon>
        <taxon>Flavobacteriia</taxon>
        <taxon>Flavobacteriales</taxon>
        <taxon>Flavobacteriaceae</taxon>
        <taxon>Psychroflexus</taxon>
    </lineage>
</organism>
<dbReference type="GO" id="GO:0005524">
    <property type="term" value="F:ATP binding"/>
    <property type="evidence" value="ECO:0007669"/>
    <property type="project" value="UniProtKB-KW"/>
</dbReference>
<dbReference type="InterPro" id="IPR035907">
    <property type="entry name" value="Hppk_sf"/>
</dbReference>
<evidence type="ECO:0000256" key="1">
    <source>
        <dbReference type="ARBA" id="ARBA00005051"/>
    </source>
</evidence>
<dbReference type="AlphaFoldDB" id="A0A1H3YNX7"/>
<keyword evidence="8" id="KW-0067">ATP-binding</keyword>
<dbReference type="Pfam" id="PF01288">
    <property type="entry name" value="HPPK"/>
    <property type="match status" value="1"/>
</dbReference>
<keyword evidence="7 15" id="KW-0418">Kinase</keyword>
<feature type="domain" description="7,8-dihydro-6-hydroxymethylpterin-pyrophosphokinase" evidence="13">
    <location>
        <begin position="8"/>
        <end position="135"/>
    </location>
</feature>
<evidence type="ECO:0000256" key="8">
    <source>
        <dbReference type="ARBA" id="ARBA00022840"/>
    </source>
</evidence>
<dbReference type="STRING" id="908615.SAMN05421540_103208"/>
<evidence type="ECO:0000256" key="4">
    <source>
        <dbReference type="ARBA" id="ARBA00016218"/>
    </source>
</evidence>
<keyword evidence="6" id="KW-0547">Nucleotide-binding</keyword>
<dbReference type="Gene3D" id="3.30.70.560">
    <property type="entry name" value="7,8-Dihydro-6-hydroxymethylpterin-pyrophosphokinase HPPK"/>
    <property type="match status" value="1"/>
</dbReference>
<evidence type="ECO:0000256" key="12">
    <source>
        <dbReference type="ARBA" id="ARBA00033413"/>
    </source>
</evidence>
<protein>
    <recommendedName>
        <fullName evidence="4">2-amino-4-hydroxy-6-hydroxymethyldihydropteridine pyrophosphokinase</fullName>
        <ecNumber evidence="3">2.7.6.3</ecNumber>
    </recommendedName>
    <alternativeName>
        <fullName evidence="11">6-hydroxymethyl-7,8-dihydropterin pyrophosphokinase</fullName>
    </alternativeName>
    <alternativeName>
        <fullName evidence="12">7,8-dihydro-6-hydroxymethylpterin-pyrophosphokinase</fullName>
    </alternativeName>
</protein>
<dbReference type="SUPFAM" id="SSF55083">
    <property type="entry name" value="6-hydroxymethyl-7,8-dihydropterin pyrophosphokinase, HPPK"/>
    <property type="match status" value="1"/>
</dbReference>
<evidence type="ECO:0000256" key="11">
    <source>
        <dbReference type="ARBA" id="ARBA00029766"/>
    </source>
</evidence>
<dbReference type="Proteomes" id="UP000198820">
    <property type="component" value="Unassembled WGS sequence"/>
</dbReference>
<comment type="function">
    <text evidence="10">Catalyzes the transfer of pyrophosphate from adenosine triphosphate (ATP) to 6-hydroxymethyl-7,8-dihydropterin, an enzymatic step in folate biosynthesis pathway.</text>
</comment>
<proteinExistence type="inferred from homology"/>
<comment type="pathway">
    <text evidence="1">Cofactor biosynthesis; tetrahydrofolate biosynthesis; 2-amino-4-hydroxy-6-hydroxymethyl-7,8-dihydropteridine diphosphate from 7,8-dihydroneopterin triphosphate: step 4/4.</text>
</comment>
<keyword evidence="5" id="KW-0808">Transferase</keyword>
<gene>
    <name evidence="15" type="ORF">SAMN05421540_103208</name>
</gene>
<dbReference type="CDD" id="cd00483">
    <property type="entry name" value="HPPK"/>
    <property type="match status" value="1"/>
</dbReference>
<evidence type="ECO:0000256" key="6">
    <source>
        <dbReference type="ARBA" id="ARBA00022741"/>
    </source>
</evidence>
<dbReference type="GO" id="GO:0046656">
    <property type="term" value="P:folic acid biosynthetic process"/>
    <property type="evidence" value="ECO:0007669"/>
    <property type="project" value="UniProtKB-KW"/>
</dbReference>
<dbReference type="EMBL" id="FNQF01000003">
    <property type="protein sequence ID" value="SEA13203.1"/>
    <property type="molecule type" value="Genomic_DNA"/>
</dbReference>
<evidence type="ECO:0000256" key="9">
    <source>
        <dbReference type="ARBA" id="ARBA00022909"/>
    </source>
</evidence>
<dbReference type="InterPro" id="IPR027417">
    <property type="entry name" value="P-loop_NTPase"/>
</dbReference>
<dbReference type="PANTHER" id="PTHR43071:SF1">
    <property type="entry name" value="2-AMINO-4-HYDROXY-6-HYDROXYMETHYLDIHYDROPTERIDINE PYROPHOSPHOKINASE"/>
    <property type="match status" value="1"/>
</dbReference>
<evidence type="ECO:0000256" key="10">
    <source>
        <dbReference type="ARBA" id="ARBA00029409"/>
    </source>
</evidence>
<dbReference type="GO" id="GO:0046654">
    <property type="term" value="P:tetrahydrofolate biosynthetic process"/>
    <property type="evidence" value="ECO:0007669"/>
    <property type="project" value="UniProtKB-UniPathway"/>
</dbReference>
<dbReference type="SUPFAM" id="SSF52540">
    <property type="entry name" value="P-loop containing nucleoside triphosphate hydrolases"/>
    <property type="match status" value="1"/>
</dbReference>
<evidence type="ECO:0000259" key="14">
    <source>
        <dbReference type="Pfam" id="PF01712"/>
    </source>
</evidence>
<feature type="domain" description="Deoxynucleoside kinase" evidence="14">
    <location>
        <begin position="179"/>
        <end position="374"/>
    </location>
</feature>
<accession>A0A1H3YNX7</accession>
<comment type="similarity">
    <text evidence="2">Belongs to the HPPK family.</text>
</comment>
<dbReference type="Gene3D" id="3.40.50.300">
    <property type="entry name" value="P-loop containing nucleotide triphosphate hydrolases"/>
    <property type="match status" value="1"/>
</dbReference>
<dbReference type="NCBIfam" id="TIGR01498">
    <property type="entry name" value="folK"/>
    <property type="match status" value="1"/>
</dbReference>
<dbReference type="PANTHER" id="PTHR43071">
    <property type="entry name" value="2-AMINO-4-HYDROXY-6-HYDROXYMETHYLDIHYDROPTERIDINE PYROPHOSPHOKINASE"/>
    <property type="match status" value="1"/>
</dbReference>
<dbReference type="UniPathway" id="UPA00077">
    <property type="reaction ID" value="UER00155"/>
</dbReference>
<dbReference type="GO" id="GO:0003848">
    <property type="term" value="F:2-amino-4-hydroxy-6-hydroxymethyldihydropteridine diphosphokinase activity"/>
    <property type="evidence" value="ECO:0007669"/>
    <property type="project" value="UniProtKB-EC"/>
</dbReference>
<name>A0A1H3YNX7_9FLAO</name>
<dbReference type="Pfam" id="PF01712">
    <property type="entry name" value="dNK"/>
    <property type="match status" value="1"/>
</dbReference>
<dbReference type="RefSeq" id="WP_093240826.1">
    <property type="nucleotide sequence ID" value="NZ_FNQF01000003.1"/>
</dbReference>
<reference evidence="15 16" key="1">
    <citation type="submission" date="2016-10" db="EMBL/GenBank/DDBJ databases">
        <authorList>
            <person name="de Groot N.N."/>
        </authorList>
    </citation>
    <scope>NUCLEOTIDE SEQUENCE [LARGE SCALE GENOMIC DNA]</scope>
    <source>
        <strain evidence="15 16">DSM 23581</strain>
    </source>
</reference>
<dbReference type="InterPro" id="IPR000550">
    <property type="entry name" value="Hppk"/>
</dbReference>
<keyword evidence="16" id="KW-1185">Reference proteome</keyword>
<evidence type="ECO:0000313" key="16">
    <source>
        <dbReference type="Proteomes" id="UP000198820"/>
    </source>
</evidence>
<evidence type="ECO:0000259" key="13">
    <source>
        <dbReference type="Pfam" id="PF01288"/>
    </source>
</evidence>
<dbReference type="EC" id="2.7.6.3" evidence="3"/>
<keyword evidence="9" id="KW-0289">Folate biosynthesis</keyword>
<evidence type="ECO:0000313" key="15">
    <source>
        <dbReference type="EMBL" id="SEA13203.1"/>
    </source>
</evidence>
<dbReference type="InterPro" id="IPR031314">
    <property type="entry name" value="DNK_dom"/>
</dbReference>
<dbReference type="CDD" id="cd01673">
    <property type="entry name" value="dNK"/>
    <property type="match status" value="1"/>
</dbReference>
<sequence>MDKNRLAYIAIGSNQGNKLGYLQKAISEIYTHIGDVLRVSKVYDTPAWGFEGENFYNACLEIRTRFSAEDLLEKLLSIELSMGRKRISNSYASRPIDLDIVFYENEKIETSSLQVPHPRLAERKFVLYPLADLIPDFEHPILKLTIESLKNSTLDDSEITISSDELKPEYNQLKHLNFLAIEGNIGSGKTSLSTMISEDFNAKLILERFKDNAFLPKFYEDQKRYAFSLEMSFLADRHQQILDDISQFDLFSDFVVADYDVHKSLIFAKVTLEDDEFNLYRKIFKVMYSEVPKPDLYVYLYRSTSQLLKNIKKRGREYEQNIAPDYLEKINHGYLEFIKNQRDLKVKLIDMAEVDFVNNRQDYNEMIKIINNSIA</sequence>
<evidence type="ECO:0000256" key="3">
    <source>
        <dbReference type="ARBA" id="ARBA00013253"/>
    </source>
</evidence>
<evidence type="ECO:0000256" key="7">
    <source>
        <dbReference type="ARBA" id="ARBA00022777"/>
    </source>
</evidence>
<evidence type="ECO:0000256" key="5">
    <source>
        <dbReference type="ARBA" id="ARBA00022679"/>
    </source>
</evidence>